<sequence length="207" mass="23275">METSELERRRRRGMVLVPSPFQGHITPMLQLGSILHSKGFSIHIAHTKFNSPNPSNFPHFTFLPLPDNLDCFDTSFHNLLNVISVVNTNCEAPFQEHMMKMVADEEVCGRQVACIIYDSIMNFVDAVAGRVKLPSIVLRTTTAAYMHSHNVMFQLLAENLIPLPGLYDLERVDLSKPPKFSLLVPLDRAILTFGPKLYGLNTFGPKP</sequence>
<organism evidence="2">
    <name type="scientific">Sesamum angustifolium</name>
    <dbReference type="NCBI Taxonomy" id="2727405"/>
    <lineage>
        <taxon>Eukaryota</taxon>
        <taxon>Viridiplantae</taxon>
        <taxon>Streptophyta</taxon>
        <taxon>Embryophyta</taxon>
        <taxon>Tracheophyta</taxon>
        <taxon>Spermatophyta</taxon>
        <taxon>Magnoliopsida</taxon>
        <taxon>eudicotyledons</taxon>
        <taxon>Gunneridae</taxon>
        <taxon>Pentapetalae</taxon>
        <taxon>asterids</taxon>
        <taxon>lamiids</taxon>
        <taxon>Lamiales</taxon>
        <taxon>Pedaliaceae</taxon>
        <taxon>Sesamum</taxon>
    </lineage>
</organism>
<reference evidence="2" key="2">
    <citation type="journal article" date="2024" name="Plant">
        <title>Genomic evolution and insights into agronomic trait innovations of Sesamum species.</title>
        <authorList>
            <person name="Miao H."/>
            <person name="Wang L."/>
            <person name="Qu L."/>
            <person name="Liu H."/>
            <person name="Sun Y."/>
            <person name="Le M."/>
            <person name="Wang Q."/>
            <person name="Wei S."/>
            <person name="Zheng Y."/>
            <person name="Lin W."/>
            <person name="Duan Y."/>
            <person name="Cao H."/>
            <person name="Xiong S."/>
            <person name="Wang X."/>
            <person name="Wei L."/>
            <person name="Li C."/>
            <person name="Ma Q."/>
            <person name="Ju M."/>
            <person name="Zhao R."/>
            <person name="Li G."/>
            <person name="Mu C."/>
            <person name="Tian Q."/>
            <person name="Mei H."/>
            <person name="Zhang T."/>
            <person name="Gao T."/>
            <person name="Zhang H."/>
        </authorList>
    </citation>
    <scope>NUCLEOTIDE SEQUENCE</scope>
    <source>
        <strain evidence="2">G01</strain>
    </source>
</reference>
<gene>
    <name evidence="2" type="ORF">Sangu_0317800</name>
</gene>
<protein>
    <submittedName>
        <fullName evidence="2">UDP-glucose iridoid glucosyltransferase</fullName>
    </submittedName>
</protein>
<dbReference type="Gene3D" id="3.40.50.2000">
    <property type="entry name" value="Glycogen Phosphorylase B"/>
    <property type="match status" value="1"/>
</dbReference>
<dbReference type="GO" id="GO:0080043">
    <property type="term" value="F:quercetin 3-O-glucosyltransferase activity"/>
    <property type="evidence" value="ECO:0007669"/>
    <property type="project" value="TreeGrafter"/>
</dbReference>
<evidence type="ECO:0000313" key="2">
    <source>
        <dbReference type="EMBL" id="KAL0369997.1"/>
    </source>
</evidence>
<evidence type="ECO:0000256" key="1">
    <source>
        <dbReference type="ARBA" id="ARBA00009995"/>
    </source>
</evidence>
<dbReference type="PANTHER" id="PTHR11926">
    <property type="entry name" value="GLUCOSYL/GLUCURONOSYL TRANSFERASES"/>
    <property type="match status" value="1"/>
</dbReference>
<proteinExistence type="inferred from homology"/>
<dbReference type="GO" id="GO:0080044">
    <property type="term" value="F:quercetin 7-O-glucosyltransferase activity"/>
    <property type="evidence" value="ECO:0007669"/>
    <property type="project" value="TreeGrafter"/>
</dbReference>
<comment type="similarity">
    <text evidence="1">Belongs to the UDP-glycosyltransferase family.</text>
</comment>
<name>A0AAW2QQV7_9LAMI</name>
<dbReference type="EMBL" id="JACGWK010000002">
    <property type="protein sequence ID" value="KAL0369997.1"/>
    <property type="molecule type" value="Genomic_DNA"/>
</dbReference>
<dbReference type="SUPFAM" id="SSF53756">
    <property type="entry name" value="UDP-Glycosyltransferase/glycogen phosphorylase"/>
    <property type="match status" value="1"/>
</dbReference>
<reference evidence="2" key="1">
    <citation type="submission" date="2020-06" db="EMBL/GenBank/DDBJ databases">
        <authorList>
            <person name="Li T."/>
            <person name="Hu X."/>
            <person name="Zhang T."/>
            <person name="Song X."/>
            <person name="Zhang H."/>
            <person name="Dai N."/>
            <person name="Sheng W."/>
            <person name="Hou X."/>
            <person name="Wei L."/>
        </authorList>
    </citation>
    <scope>NUCLEOTIDE SEQUENCE</scope>
    <source>
        <strain evidence="2">G01</strain>
        <tissue evidence="2">Leaf</tissue>
    </source>
</reference>
<dbReference type="AlphaFoldDB" id="A0AAW2QQV7"/>
<dbReference type="PANTHER" id="PTHR11926:SF1374">
    <property type="entry name" value="UDP-GLYCOSYLTRANSFERASE 76F1-RELATED"/>
    <property type="match status" value="1"/>
</dbReference>
<comment type="caution">
    <text evidence="2">The sequence shown here is derived from an EMBL/GenBank/DDBJ whole genome shotgun (WGS) entry which is preliminary data.</text>
</comment>
<accession>A0AAW2QQV7</accession>